<dbReference type="GeneID" id="22109637"/>
<evidence type="ECO:0000313" key="2">
    <source>
        <dbReference type="Proteomes" id="UP000204140"/>
    </source>
</evidence>
<evidence type="ECO:0000313" key="1">
    <source>
        <dbReference type="EMBL" id="AIK68301.1"/>
    </source>
</evidence>
<dbReference type="KEGG" id="vg:22109637"/>
<keyword evidence="2" id="KW-1185">Reference proteome</keyword>
<protein>
    <submittedName>
        <fullName evidence="1">Tail tube protein</fullName>
    </submittedName>
</protein>
<reference evidence="1 2" key="1">
    <citation type="submission" date="2014-07" db="EMBL/GenBank/DDBJ databases">
        <title>Isolation and characterization of Rhizobium leguminosarum phages from western Canadian soils and complete genome sequences of rhizobiophages vB_RleS_L338C and vB_RleM_P10VF.</title>
        <authorList>
            <person name="Restrepo-Cordoba M."/>
            <person name="Halmillawewa A.P."/>
            <person name="Perry B."/>
            <person name="Hynes M.F."/>
            <person name="Yost C.K."/>
        </authorList>
    </citation>
    <scope>NUCLEOTIDE SEQUENCE [LARGE SCALE GENOMIC DNA]</scope>
</reference>
<sequence length="207" mass="22824">MAESFFTNFNAQAFQSQLGNVAQLNNFAASITLPSGIVSLIPNGDQFARKVSFAIRAAEKPEMSISEISVPFRGGSRFRIPGDRDYTATWNVTCRFDIKNTIYNAFEGWNDAIVGNVDSDSAFADDDISQVMGVGELFQLSRNGRIIKAWSIANIWPSVVGSISYDWSAENTIVEVPVTFVMSHMESEVTRNNVISEQDLLSGTVIF</sequence>
<name>A0A076YQ48_9CAUD</name>
<organism evidence="1 2">
    <name type="scientific">Rhizobium phage vB_RleM_P10VF</name>
    <dbReference type="NCBI Taxonomy" id="1527770"/>
    <lineage>
        <taxon>Viruses</taxon>
        <taxon>Duplodnaviria</taxon>
        <taxon>Heunggongvirae</taxon>
        <taxon>Uroviricota</taxon>
        <taxon>Caudoviricetes</taxon>
        <taxon>Pootjesviridae</taxon>
        <taxon>Innesvirus</taxon>
        <taxon>Innesvirus P10VF</taxon>
    </lineage>
</organism>
<gene>
    <name evidence="1" type="ORF">P10VF_088</name>
</gene>
<proteinExistence type="predicted"/>
<dbReference type="EMBL" id="KM199770">
    <property type="protein sequence ID" value="AIK68301.1"/>
    <property type="molecule type" value="Genomic_DNA"/>
</dbReference>
<accession>A0A076YQ48</accession>
<dbReference type="Proteomes" id="UP000204140">
    <property type="component" value="Segment"/>
</dbReference>
<dbReference type="RefSeq" id="YP_009099827.1">
    <property type="nucleotide sequence ID" value="NC_025429.1"/>
</dbReference>
<dbReference type="OrthoDB" id="10275at10239"/>